<dbReference type="Proteomes" id="UP000324974">
    <property type="component" value="Chromosome"/>
</dbReference>
<organism evidence="2 3">
    <name type="scientific">Limnoglobus roseus</name>
    <dbReference type="NCBI Taxonomy" id="2598579"/>
    <lineage>
        <taxon>Bacteria</taxon>
        <taxon>Pseudomonadati</taxon>
        <taxon>Planctomycetota</taxon>
        <taxon>Planctomycetia</taxon>
        <taxon>Gemmatales</taxon>
        <taxon>Gemmataceae</taxon>
        <taxon>Limnoglobus</taxon>
    </lineage>
</organism>
<dbReference type="EMBL" id="CP042425">
    <property type="protein sequence ID" value="QEL15713.1"/>
    <property type="molecule type" value="Genomic_DNA"/>
</dbReference>
<protein>
    <recommendedName>
        <fullName evidence="4">SbsA Ig-like domain-containing protein</fullName>
    </recommendedName>
</protein>
<evidence type="ECO:0000256" key="1">
    <source>
        <dbReference type="SAM" id="SignalP"/>
    </source>
</evidence>
<dbReference type="KEGG" id="lrs:PX52LOC_02648"/>
<sequence length="348" mass="38041">MIFSILLLALAADPTIRVAAGKTVEVTGLPDTVKTQTPEQLAALVRVTVAANDAGTSLLGTHAVKDGTLTFTPRFPFEPGVTYRVSAGTATHEFTLPKPKAEPATVTLIEPTADKLPENTLRFYLHFSKPMAKGDIYKYLTLTNDTDKKTVTVPFLELEQELWSPDQKRVTIVIDPGRIKREVKPLLDLGPVLEKGKTYTLTVAKDWLDANDTPLAAAFHKTFTATAADRDAIDPEKWAVTPPKVGGRDALSVNFGKPLDAALVRRLVWVEDAKGTKLDGTVTLDKTETFWRFTPKAAWAAGEYNLTVATHLEDPCGNRVGEPFEVDLLQPVGRTVETKTVTRPVVVK</sequence>
<accession>A0A5C1AC05</accession>
<evidence type="ECO:0008006" key="4">
    <source>
        <dbReference type="Google" id="ProtNLM"/>
    </source>
</evidence>
<keyword evidence="1" id="KW-0732">Signal</keyword>
<evidence type="ECO:0000313" key="2">
    <source>
        <dbReference type="EMBL" id="QEL15713.1"/>
    </source>
</evidence>
<feature type="chain" id="PRO_5022934094" description="SbsA Ig-like domain-containing protein" evidence="1">
    <location>
        <begin position="20"/>
        <end position="348"/>
    </location>
</feature>
<dbReference type="OrthoDB" id="246488at2"/>
<dbReference type="RefSeq" id="WP_149110500.1">
    <property type="nucleotide sequence ID" value="NZ_CP042425.1"/>
</dbReference>
<keyword evidence="3" id="KW-1185">Reference proteome</keyword>
<dbReference type="AlphaFoldDB" id="A0A5C1AC05"/>
<gene>
    <name evidence="2" type="ORF">PX52LOC_02648</name>
</gene>
<feature type="signal peptide" evidence="1">
    <location>
        <begin position="1"/>
        <end position="19"/>
    </location>
</feature>
<name>A0A5C1AC05_9BACT</name>
<reference evidence="3" key="1">
    <citation type="submission" date="2019-08" db="EMBL/GenBank/DDBJ databases">
        <title>Limnoglobus roseus gen. nov., sp. nov., a novel freshwater planctomycete with a giant genome from the family Gemmataceae.</title>
        <authorList>
            <person name="Kulichevskaya I.S."/>
            <person name="Naumoff D.G."/>
            <person name="Miroshnikov K."/>
            <person name="Ivanova A."/>
            <person name="Philippov D.A."/>
            <person name="Hakobyan A."/>
            <person name="Rijpstra I.C."/>
            <person name="Sinninghe Damste J.S."/>
            <person name="Liesack W."/>
            <person name="Dedysh S.N."/>
        </authorList>
    </citation>
    <scope>NUCLEOTIDE SEQUENCE [LARGE SCALE GENOMIC DNA]</scope>
    <source>
        <strain evidence="3">PX52</strain>
    </source>
</reference>
<proteinExistence type="predicted"/>
<evidence type="ECO:0000313" key="3">
    <source>
        <dbReference type="Proteomes" id="UP000324974"/>
    </source>
</evidence>